<proteinExistence type="inferred from homology"/>
<name>A0A9X1YR96_9BURK</name>
<evidence type="ECO:0000313" key="2">
    <source>
        <dbReference type="EMBL" id="MCK9687006.1"/>
    </source>
</evidence>
<reference evidence="2" key="1">
    <citation type="submission" date="2021-11" db="EMBL/GenBank/DDBJ databases">
        <title>BS-T2-15 a new species belonging to the Comamonadaceae family isolated from the soil of a French oak forest.</title>
        <authorList>
            <person name="Mieszkin S."/>
            <person name="Alain K."/>
        </authorList>
    </citation>
    <scope>NUCLEOTIDE SEQUENCE</scope>
    <source>
        <strain evidence="2">BS-T2-15</strain>
    </source>
</reference>
<dbReference type="AlphaFoldDB" id="A0A9X1YR96"/>
<dbReference type="Pfam" id="PF03883">
    <property type="entry name" value="H2O2_YaaD"/>
    <property type="match status" value="1"/>
</dbReference>
<sequence length="272" mass="30672">MLLLLSPAKSLDYESPLPEPVLAARASLKPAATAPQYAAQAAELIATLRTKTVADIADLMDLSDDLAKLNVKRYKAWSTRATERNSRPAMWAFNGDVYDGLRASTLNEDEIAWAQKHVLMLSGLYGVLRPLDRLQPYRLEMGTGLATERGNSLYAWWGETVAAHINKLQAKEREPLVINLASQEYFKVTQARRGRAKVLRARVVDCVFEDWKDGDYKIISFFAKRARGMMARHAIDKRAGTAEALTDFHADGYRFAERASEPERLVFRRRQA</sequence>
<evidence type="ECO:0000313" key="3">
    <source>
        <dbReference type="Proteomes" id="UP001139353"/>
    </source>
</evidence>
<dbReference type="PANTHER" id="PTHR30283:SF4">
    <property type="entry name" value="PEROXIDE STRESS RESISTANCE PROTEIN YAAA"/>
    <property type="match status" value="1"/>
</dbReference>
<dbReference type="EMBL" id="JAJLJH010000003">
    <property type="protein sequence ID" value="MCK9687006.1"/>
    <property type="molecule type" value="Genomic_DNA"/>
</dbReference>
<comment type="similarity">
    <text evidence="1">Belongs to the UPF0246 family.</text>
</comment>
<evidence type="ECO:0000256" key="1">
    <source>
        <dbReference type="HAMAP-Rule" id="MF_00652"/>
    </source>
</evidence>
<dbReference type="RefSeq" id="WP_275683042.1">
    <property type="nucleotide sequence ID" value="NZ_JAJLJH010000003.1"/>
</dbReference>
<organism evidence="2 3">
    <name type="scientific">Scleromatobacter humisilvae</name>
    <dbReference type="NCBI Taxonomy" id="2897159"/>
    <lineage>
        <taxon>Bacteria</taxon>
        <taxon>Pseudomonadati</taxon>
        <taxon>Pseudomonadota</taxon>
        <taxon>Betaproteobacteria</taxon>
        <taxon>Burkholderiales</taxon>
        <taxon>Sphaerotilaceae</taxon>
        <taxon>Scleromatobacter</taxon>
    </lineage>
</organism>
<dbReference type="HAMAP" id="MF_00652">
    <property type="entry name" value="UPF0246"/>
    <property type="match status" value="1"/>
</dbReference>
<keyword evidence="3" id="KW-1185">Reference proteome</keyword>
<comment type="caution">
    <text evidence="2">The sequence shown here is derived from an EMBL/GenBank/DDBJ whole genome shotgun (WGS) entry which is preliminary data.</text>
</comment>
<accession>A0A9X1YR96</accession>
<protein>
    <recommendedName>
        <fullName evidence="1">UPF0246 protein LPC04_14940</fullName>
    </recommendedName>
</protein>
<gene>
    <name evidence="2" type="primary">yaaA</name>
    <name evidence="2" type="ORF">LPC04_14940</name>
</gene>
<dbReference type="InterPro" id="IPR005583">
    <property type="entry name" value="YaaA"/>
</dbReference>
<dbReference type="NCBIfam" id="NF002542">
    <property type="entry name" value="PRK02101.1-3"/>
    <property type="match status" value="1"/>
</dbReference>
<dbReference type="GO" id="GO:0005829">
    <property type="term" value="C:cytosol"/>
    <property type="evidence" value="ECO:0007669"/>
    <property type="project" value="TreeGrafter"/>
</dbReference>
<dbReference type="Proteomes" id="UP001139353">
    <property type="component" value="Unassembled WGS sequence"/>
</dbReference>
<dbReference type="GO" id="GO:0033194">
    <property type="term" value="P:response to hydroperoxide"/>
    <property type="evidence" value="ECO:0007669"/>
    <property type="project" value="TreeGrafter"/>
</dbReference>
<dbReference type="PANTHER" id="PTHR30283">
    <property type="entry name" value="PEROXIDE STRESS RESPONSE PROTEIN YAAA"/>
    <property type="match status" value="1"/>
</dbReference>